<name>A0A2G5B7C7_COERN</name>
<evidence type="ECO:0000313" key="3">
    <source>
        <dbReference type="EMBL" id="PIA14953.1"/>
    </source>
</evidence>
<dbReference type="OrthoDB" id="10255048at2759"/>
<organism evidence="3 4">
    <name type="scientific">Coemansia reversa (strain ATCC 12441 / NRRL 1564)</name>
    <dbReference type="NCBI Taxonomy" id="763665"/>
    <lineage>
        <taxon>Eukaryota</taxon>
        <taxon>Fungi</taxon>
        <taxon>Fungi incertae sedis</taxon>
        <taxon>Zoopagomycota</taxon>
        <taxon>Kickxellomycotina</taxon>
        <taxon>Kickxellomycetes</taxon>
        <taxon>Kickxellales</taxon>
        <taxon>Kickxellaceae</taxon>
        <taxon>Coemansia</taxon>
    </lineage>
</organism>
<feature type="compositionally biased region" description="Low complexity" evidence="2">
    <location>
        <begin position="14"/>
        <end position="25"/>
    </location>
</feature>
<gene>
    <name evidence="3" type="ORF">COEREDRAFT_82373</name>
</gene>
<feature type="region of interest" description="Disordered" evidence="2">
    <location>
        <begin position="209"/>
        <end position="264"/>
    </location>
</feature>
<dbReference type="Proteomes" id="UP000242474">
    <property type="component" value="Unassembled WGS sequence"/>
</dbReference>
<dbReference type="EMBL" id="KZ303511">
    <property type="protein sequence ID" value="PIA14953.1"/>
    <property type="molecule type" value="Genomic_DNA"/>
</dbReference>
<keyword evidence="1" id="KW-0175">Coiled coil</keyword>
<evidence type="ECO:0000313" key="4">
    <source>
        <dbReference type="Proteomes" id="UP000242474"/>
    </source>
</evidence>
<feature type="coiled-coil region" evidence="1">
    <location>
        <begin position="417"/>
        <end position="501"/>
    </location>
</feature>
<feature type="region of interest" description="Disordered" evidence="2">
    <location>
        <begin position="1"/>
        <end position="25"/>
    </location>
</feature>
<accession>A0A2G5B7C7</accession>
<feature type="compositionally biased region" description="Basic and acidic residues" evidence="2">
    <location>
        <begin position="217"/>
        <end position="227"/>
    </location>
</feature>
<reference evidence="3 4" key="1">
    <citation type="journal article" date="2015" name="Genome Biol. Evol.">
        <title>Phylogenomic analyses indicate that early fungi evolved digesting cell walls of algal ancestors of land plants.</title>
        <authorList>
            <person name="Chang Y."/>
            <person name="Wang S."/>
            <person name="Sekimoto S."/>
            <person name="Aerts A.L."/>
            <person name="Choi C."/>
            <person name="Clum A."/>
            <person name="LaButti K.M."/>
            <person name="Lindquist E.A."/>
            <person name="Yee Ngan C."/>
            <person name="Ohm R.A."/>
            <person name="Salamov A.A."/>
            <person name="Grigoriev I.V."/>
            <person name="Spatafora J.W."/>
            <person name="Berbee M.L."/>
        </authorList>
    </citation>
    <scope>NUCLEOTIDE SEQUENCE [LARGE SCALE GENOMIC DNA]</scope>
    <source>
        <strain evidence="3 4">NRRL 1564</strain>
    </source>
</reference>
<proteinExistence type="predicted"/>
<protein>
    <submittedName>
        <fullName evidence="3">Uncharacterized protein</fullName>
    </submittedName>
</protein>
<evidence type="ECO:0000256" key="1">
    <source>
        <dbReference type="SAM" id="Coils"/>
    </source>
</evidence>
<sequence>MVTGLSKRGHVRRASSSSSTSWRFPLRSDSLKSPKNCVQHIVHSNTQSGLDKLNDYLRTEIRISSGADLVQSEPVTPVRVSSASYSVAVTRSQLSVKTDRDLNVNSWNVRGGHARDYFRHPSERLQKPRGILHLSETSNPTYALPASDRHICVEDAAQEPSLSHGRDENTKRLKSLTQSIDSGSCGRGMTTRSVSSNSSADAIIALYSDSSSSGTSKHGDMPKRDTGRGMIVKSPSTHRPTSDGSYGSSNTSSGSNTDIDSSSDCLENNKSQLATITNLCDADKLGPQNGRITPISVLDAELLDAVSVLLPETPKTLSAGNSTECSPRCVRKLTGVSNICTQLQSESPRKDHDIEHNEQTSLLLLEVEKRFERRLAEIESQLYAKIETERHMHTLELSQRDKALAEMTQQMSQVLQIQAERDEYRELLEDCMSTTEELACQHESEKDGLTRELGALTLERQRHEEELNLLRANVKQLQSEQKDAQTQINELRAENTRIDRLNTVLRGDVEIAEQRNSRIKEHAHETLNRANAEISSLHAAATVAKNKINEMSSRILKSEARAKSLQIQLTSTKQQNKELLTLCEGL</sequence>
<feature type="region of interest" description="Disordered" evidence="2">
    <location>
        <begin position="177"/>
        <end position="196"/>
    </location>
</feature>
<evidence type="ECO:0000256" key="2">
    <source>
        <dbReference type="SAM" id="MobiDB-lite"/>
    </source>
</evidence>
<dbReference type="AlphaFoldDB" id="A0A2G5B7C7"/>
<keyword evidence="4" id="KW-1185">Reference proteome</keyword>
<feature type="compositionally biased region" description="Low complexity" evidence="2">
    <location>
        <begin position="242"/>
        <end position="264"/>
    </location>
</feature>